<evidence type="ECO:0000256" key="7">
    <source>
        <dbReference type="ARBA" id="ARBA00022807"/>
    </source>
</evidence>
<evidence type="ECO:0000256" key="12">
    <source>
        <dbReference type="SAM" id="MobiDB-lite"/>
    </source>
</evidence>
<accession>A0A087T3B8</accession>
<dbReference type="Pfam" id="PF03416">
    <property type="entry name" value="Peptidase_C54"/>
    <property type="match status" value="1"/>
</dbReference>
<evidence type="ECO:0000313" key="14">
    <source>
        <dbReference type="EMBL" id="KFM59607.1"/>
    </source>
</evidence>
<evidence type="ECO:0000256" key="8">
    <source>
        <dbReference type="ARBA" id="ARBA00022927"/>
    </source>
</evidence>
<dbReference type="GO" id="GO:0016485">
    <property type="term" value="P:protein processing"/>
    <property type="evidence" value="ECO:0007669"/>
    <property type="project" value="TreeGrafter"/>
</dbReference>
<evidence type="ECO:0000256" key="4">
    <source>
        <dbReference type="ARBA" id="ARBA00022490"/>
    </source>
</evidence>
<dbReference type="OrthoDB" id="2960936at2759"/>
<dbReference type="GO" id="GO:0005737">
    <property type="term" value="C:cytoplasm"/>
    <property type="evidence" value="ECO:0007669"/>
    <property type="project" value="UniProtKB-SubCell"/>
</dbReference>
<evidence type="ECO:0000256" key="6">
    <source>
        <dbReference type="ARBA" id="ARBA00022801"/>
    </source>
</evidence>
<dbReference type="InterPro" id="IPR038765">
    <property type="entry name" value="Papain-like_cys_pep_sf"/>
</dbReference>
<dbReference type="GO" id="GO:0035973">
    <property type="term" value="P:aggrephagy"/>
    <property type="evidence" value="ECO:0007669"/>
    <property type="project" value="TreeGrafter"/>
</dbReference>
<feature type="non-terminal residue" evidence="14">
    <location>
        <position position="704"/>
    </location>
</feature>
<evidence type="ECO:0000259" key="13">
    <source>
        <dbReference type="Pfam" id="PF03416"/>
    </source>
</evidence>
<feature type="compositionally biased region" description="Acidic residues" evidence="12">
    <location>
        <begin position="695"/>
        <end position="704"/>
    </location>
</feature>
<dbReference type="OMA" id="DSFHCSW"/>
<keyword evidence="8 11" id="KW-0653">Protein transport</keyword>
<dbReference type="GO" id="GO:0004197">
    <property type="term" value="F:cysteine-type endopeptidase activity"/>
    <property type="evidence" value="ECO:0007669"/>
    <property type="project" value="TreeGrafter"/>
</dbReference>
<keyword evidence="7" id="KW-0788">Thiol protease</keyword>
<dbReference type="EMBL" id="KK113224">
    <property type="protein sequence ID" value="KFM59607.1"/>
    <property type="molecule type" value="Genomic_DNA"/>
</dbReference>
<dbReference type="InterPro" id="IPR046792">
    <property type="entry name" value="Peptidase_C54_cat"/>
</dbReference>
<dbReference type="Proteomes" id="UP000054359">
    <property type="component" value="Unassembled WGS sequence"/>
</dbReference>
<dbReference type="GO" id="GO:0019786">
    <property type="term" value="F:protein-phosphatidylethanolamide deconjugating activity"/>
    <property type="evidence" value="ECO:0007669"/>
    <property type="project" value="InterPro"/>
</dbReference>
<evidence type="ECO:0000256" key="3">
    <source>
        <dbReference type="ARBA" id="ARBA00022448"/>
    </source>
</evidence>
<keyword evidence="9 11" id="KW-0072">Autophagy</keyword>
<organism evidence="14 15">
    <name type="scientific">Stegodyphus mimosarum</name>
    <name type="common">African social velvet spider</name>
    <dbReference type="NCBI Taxonomy" id="407821"/>
    <lineage>
        <taxon>Eukaryota</taxon>
        <taxon>Metazoa</taxon>
        <taxon>Ecdysozoa</taxon>
        <taxon>Arthropoda</taxon>
        <taxon>Chelicerata</taxon>
        <taxon>Arachnida</taxon>
        <taxon>Araneae</taxon>
        <taxon>Araneomorphae</taxon>
        <taxon>Entelegynae</taxon>
        <taxon>Eresoidea</taxon>
        <taxon>Eresidae</taxon>
        <taxon>Stegodyphus</taxon>
    </lineage>
</organism>
<sequence>MSKLTSPDAQNLTFPNALHLDVDERLNSWILDDIPDLDLDDTQSRNVPTVKNIPESTESKYSEEPWTFPDLNVCDMKDKKSSYVNDVYHSDIPYPNKLTYKDCNTGKQSVWHISDETDSSLYPKITKSNNSPLFCDKSKHSSGESSHVNKNSKPCSSNSWSIGQLINKKQNNSIFEESNVGKETVPANIEGSPTFVFKKKNALPSSTNSSDQIQVKTKLRSMWNNMKYGWRVKREVNLKTDSAIWLLGKCYHNKLNEGTLLPQDVAKQLKLDLLSKIWLTYRINFPAIPGTDLVSDTGWGCMLRCGQMMMAQALVCHFLQRDWRVSLDQSAEQKKLYKMILRWFGDSLSENSPFSLHHLVSLGENYGRKAGDWYGPTHAAHVLRDALTVSKVEHPHLRDICMYVASDGIVFKQDVIDLCQVVTEWSAINADLPEENGTSAYLNYELPKTTVGYQRIDPVLNTEKKEMKIDNTRRSNLYPSLEDEKVFSTPSRLPRSSLYPNLETDQMSFTDPCPSYSEFGPPSFNSAHAIWRSLILFVSVRLGNDKINPFYIPCLKSLLAYEHCIGIIGGRPKHALYFIGWQDDKLIHMDPHSCQPAVDVEKEDFNEKSFHSSSIRTMSFTEMDPSCAIGFYFRKKEDFDHFVTKFSEITAPMKKNLDYPVFALADGKRSEIEEVDTRRIHEGSSFSHSNNKSLDEDEEDYILL</sequence>
<dbReference type="InterPro" id="IPR005078">
    <property type="entry name" value="Peptidase_C54"/>
</dbReference>
<name>A0A087T3B8_STEMI</name>
<feature type="domain" description="Peptidase C54 catalytic" evidence="13">
    <location>
        <begin position="268"/>
        <end position="644"/>
    </location>
</feature>
<dbReference type="STRING" id="407821.A0A087T3B8"/>
<feature type="region of interest" description="Disordered" evidence="12">
    <location>
        <begin position="683"/>
        <end position="704"/>
    </location>
</feature>
<keyword evidence="15" id="KW-1185">Reference proteome</keyword>
<dbReference type="PANTHER" id="PTHR22624">
    <property type="entry name" value="CYSTEINE PROTEASE ATG4"/>
    <property type="match status" value="1"/>
</dbReference>
<gene>
    <name evidence="14" type="ORF">X975_24183</name>
</gene>
<evidence type="ECO:0000256" key="5">
    <source>
        <dbReference type="ARBA" id="ARBA00022670"/>
    </source>
</evidence>
<evidence type="ECO:0000256" key="2">
    <source>
        <dbReference type="ARBA" id="ARBA00010958"/>
    </source>
</evidence>
<comment type="catalytic activity">
    <reaction evidence="10">
        <text>[protein]-C-terminal L-amino acid-glycyl-phosphatidylethanolamide + H2O = [protein]-C-terminal L-amino acid-glycine + a 1,2-diacyl-sn-glycero-3-phosphoethanolamine</text>
        <dbReference type="Rhea" id="RHEA:67548"/>
        <dbReference type="Rhea" id="RHEA-COMP:17323"/>
        <dbReference type="Rhea" id="RHEA-COMP:17324"/>
        <dbReference type="ChEBI" id="CHEBI:15377"/>
        <dbReference type="ChEBI" id="CHEBI:64612"/>
        <dbReference type="ChEBI" id="CHEBI:172940"/>
        <dbReference type="ChEBI" id="CHEBI:172941"/>
    </reaction>
    <physiologicalReaction direction="left-to-right" evidence="10">
        <dbReference type="Rhea" id="RHEA:67549"/>
    </physiologicalReaction>
</comment>
<evidence type="ECO:0000256" key="11">
    <source>
        <dbReference type="RuleBase" id="RU363115"/>
    </source>
</evidence>
<dbReference type="AlphaFoldDB" id="A0A087T3B8"/>
<evidence type="ECO:0000256" key="1">
    <source>
        <dbReference type="ARBA" id="ARBA00004496"/>
    </source>
</evidence>
<keyword evidence="6 11" id="KW-0378">Hydrolase</keyword>
<dbReference type="EC" id="3.4.22.-" evidence="11"/>
<comment type="similarity">
    <text evidence="2 11">Belongs to the peptidase C54 family.</text>
</comment>
<feature type="compositionally biased region" description="Polar residues" evidence="12">
    <location>
        <begin position="143"/>
        <end position="156"/>
    </location>
</feature>
<dbReference type="GO" id="GO:0015031">
    <property type="term" value="P:protein transport"/>
    <property type="evidence" value="ECO:0007669"/>
    <property type="project" value="UniProtKB-KW"/>
</dbReference>
<proteinExistence type="inferred from homology"/>
<keyword evidence="4 11" id="KW-0963">Cytoplasm</keyword>
<evidence type="ECO:0000256" key="9">
    <source>
        <dbReference type="ARBA" id="ARBA00023006"/>
    </source>
</evidence>
<dbReference type="GO" id="GO:0000423">
    <property type="term" value="P:mitophagy"/>
    <property type="evidence" value="ECO:0007669"/>
    <property type="project" value="TreeGrafter"/>
</dbReference>
<comment type="subcellular location">
    <subcellularLocation>
        <location evidence="1 11">Cytoplasm</location>
    </subcellularLocation>
</comment>
<dbReference type="SUPFAM" id="SSF54001">
    <property type="entry name" value="Cysteine proteinases"/>
    <property type="match status" value="1"/>
</dbReference>
<feature type="region of interest" description="Disordered" evidence="12">
    <location>
        <begin position="136"/>
        <end position="156"/>
    </location>
</feature>
<dbReference type="GO" id="GO:0034727">
    <property type="term" value="P:piecemeal microautophagy of the nucleus"/>
    <property type="evidence" value="ECO:0007669"/>
    <property type="project" value="TreeGrafter"/>
</dbReference>
<evidence type="ECO:0000313" key="15">
    <source>
        <dbReference type="Proteomes" id="UP000054359"/>
    </source>
</evidence>
<evidence type="ECO:0000256" key="10">
    <source>
        <dbReference type="ARBA" id="ARBA00029362"/>
    </source>
</evidence>
<keyword evidence="5 11" id="KW-0645">Protease</keyword>
<keyword evidence="3" id="KW-0813">Transport</keyword>
<dbReference type="PANTHER" id="PTHR22624:SF52">
    <property type="entry name" value="CYSTEINE PROTEASE"/>
    <property type="match status" value="1"/>
</dbReference>
<reference evidence="14 15" key="1">
    <citation type="submission" date="2013-11" db="EMBL/GenBank/DDBJ databases">
        <title>Genome sequencing of Stegodyphus mimosarum.</title>
        <authorList>
            <person name="Bechsgaard J."/>
        </authorList>
    </citation>
    <scope>NUCLEOTIDE SEQUENCE [LARGE SCALE GENOMIC DNA]</scope>
</reference>
<dbReference type="GO" id="GO:0000045">
    <property type="term" value="P:autophagosome assembly"/>
    <property type="evidence" value="ECO:0007669"/>
    <property type="project" value="TreeGrafter"/>
</dbReference>
<comment type="function">
    <text evidence="11">Cysteine protease that plays a key role in autophagy by mediating both proteolytic activation and delipidation of ATG8 family proteins.</text>
</comment>
<protein>
    <recommendedName>
        <fullName evidence="11">Cysteine protease</fullName>
        <ecNumber evidence="11">3.4.22.-</ecNumber>
    </recommendedName>
</protein>